<keyword evidence="2" id="KW-0560">Oxidoreductase</keyword>
<dbReference type="PANTHER" id="PTHR43708">
    <property type="entry name" value="CONSERVED EXPRESSED OXIDOREDUCTASE (EUROFUNG)"/>
    <property type="match status" value="1"/>
</dbReference>
<comment type="caution">
    <text evidence="5">The sequence shown here is derived from an EMBL/GenBank/DDBJ whole genome shotgun (WGS) entry which is preliminary data.</text>
</comment>
<dbReference type="GO" id="GO:0016491">
    <property type="term" value="F:oxidoreductase activity"/>
    <property type="evidence" value="ECO:0007669"/>
    <property type="project" value="UniProtKB-KW"/>
</dbReference>
<dbReference type="Gene3D" id="3.40.50.720">
    <property type="entry name" value="NAD(P)-binding Rossmann-like Domain"/>
    <property type="match status" value="1"/>
</dbReference>
<dbReference type="SUPFAM" id="SSF51735">
    <property type="entry name" value="NAD(P)-binding Rossmann-fold domains"/>
    <property type="match status" value="1"/>
</dbReference>
<reference evidence="5 6" key="1">
    <citation type="submission" date="2019-03" db="EMBL/GenBank/DDBJ databases">
        <title>Biocontrol and xenobiotic degradation properties of endophytic Pseudomonas fluorescens strain BRZ63.</title>
        <authorList>
            <person name="Chlebek D.A."/>
            <person name="Pinski A."/>
            <person name="Zur J.P."/>
            <person name="Michalska J."/>
            <person name="Hupert-Kocurek K.T."/>
        </authorList>
    </citation>
    <scope>NUCLEOTIDE SEQUENCE [LARGE SCALE GENOMIC DNA]</scope>
    <source>
        <strain evidence="5 6">BRZ63</strain>
    </source>
</reference>
<dbReference type="Proteomes" id="UP000297322">
    <property type="component" value="Unassembled WGS sequence"/>
</dbReference>
<dbReference type="PANTHER" id="PTHR43708:SF5">
    <property type="entry name" value="CONSERVED EXPRESSED OXIDOREDUCTASE (EUROFUNG)-RELATED"/>
    <property type="match status" value="1"/>
</dbReference>
<name>A0A4Y9TDN8_PSEFL</name>
<comment type="similarity">
    <text evidence="1">Belongs to the Gfo/Idh/MocA family.</text>
</comment>
<evidence type="ECO:0000313" key="6">
    <source>
        <dbReference type="Proteomes" id="UP000297322"/>
    </source>
</evidence>
<dbReference type="AlphaFoldDB" id="A0A4Y9TDN8"/>
<dbReference type="EMBL" id="SPVI01000008">
    <property type="protein sequence ID" value="TFW42525.1"/>
    <property type="molecule type" value="Genomic_DNA"/>
</dbReference>
<dbReference type="InterPro" id="IPR000683">
    <property type="entry name" value="Gfo/Idh/MocA-like_OxRdtase_N"/>
</dbReference>
<sequence length="348" mass="38061">MRIGLVGYGHGGRFFHAPLIATLPGATFVGVVTRSPERRQQLNTDHPGLQAFDCIGQIVEAGVDALVISTTLKGRPALVLEAIEHGLAVVSDKPFAANAEQAHALIIAAERHEVLLSVYQNRRWDSDYLTLRKLIDAGALGTITRFESRVERYSPQAVGNASGGGWLRDLGSHLVDQALQLFGPVDRVFAQLHYTAEHPSVDHGFFVSLTHANGVISHLWGNALQNSQAPRFRVSGSAGCYTVEGLDGQEEALMAGKSPKTEGEHWGAEEHRRWGWFEHGGERERVPSEKGCWTQFYRQLQAAVQGQGVLPVSAYDALETTRILDAARLSAERQQVVSTKIELNSKTS</sequence>
<dbReference type="Pfam" id="PF01408">
    <property type="entry name" value="GFO_IDH_MocA"/>
    <property type="match status" value="1"/>
</dbReference>
<evidence type="ECO:0000256" key="2">
    <source>
        <dbReference type="ARBA" id="ARBA00023002"/>
    </source>
</evidence>
<dbReference type="InterPro" id="IPR055170">
    <property type="entry name" value="GFO_IDH_MocA-like_dom"/>
</dbReference>
<evidence type="ECO:0000259" key="4">
    <source>
        <dbReference type="Pfam" id="PF22725"/>
    </source>
</evidence>
<organism evidence="5 6">
    <name type="scientific">Pseudomonas fluorescens</name>
    <dbReference type="NCBI Taxonomy" id="294"/>
    <lineage>
        <taxon>Bacteria</taxon>
        <taxon>Pseudomonadati</taxon>
        <taxon>Pseudomonadota</taxon>
        <taxon>Gammaproteobacteria</taxon>
        <taxon>Pseudomonadales</taxon>
        <taxon>Pseudomonadaceae</taxon>
        <taxon>Pseudomonas</taxon>
    </lineage>
</organism>
<feature type="domain" description="GFO/IDH/MocA-like oxidoreductase" evidence="4">
    <location>
        <begin position="128"/>
        <end position="241"/>
    </location>
</feature>
<dbReference type="SUPFAM" id="SSF55347">
    <property type="entry name" value="Glyceraldehyde-3-phosphate dehydrogenase-like, C-terminal domain"/>
    <property type="match status" value="1"/>
</dbReference>
<dbReference type="RefSeq" id="WP_017530325.1">
    <property type="nucleotide sequence ID" value="NZ_SPVI01000008.1"/>
</dbReference>
<dbReference type="GO" id="GO:0000166">
    <property type="term" value="F:nucleotide binding"/>
    <property type="evidence" value="ECO:0007669"/>
    <property type="project" value="InterPro"/>
</dbReference>
<protein>
    <submittedName>
        <fullName evidence="5">Gfo/Idh/MocA family oxidoreductase</fullName>
    </submittedName>
</protein>
<dbReference type="Pfam" id="PF22725">
    <property type="entry name" value="GFO_IDH_MocA_C3"/>
    <property type="match status" value="1"/>
</dbReference>
<dbReference type="InterPro" id="IPR051317">
    <property type="entry name" value="Gfo/Idh/MocA_oxidoreduct"/>
</dbReference>
<evidence type="ECO:0000313" key="5">
    <source>
        <dbReference type="EMBL" id="TFW42525.1"/>
    </source>
</evidence>
<dbReference type="InterPro" id="IPR036291">
    <property type="entry name" value="NAD(P)-bd_dom_sf"/>
</dbReference>
<evidence type="ECO:0000256" key="1">
    <source>
        <dbReference type="ARBA" id="ARBA00010928"/>
    </source>
</evidence>
<gene>
    <name evidence="5" type="ORF">E4T65_14695</name>
</gene>
<proteinExistence type="inferred from homology"/>
<evidence type="ECO:0000259" key="3">
    <source>
        <dbReference type="Pfam" id="PF01408"/>
    </source>
</evidence>
<feature type="domain" description="Gfo/Idh/MocA-like oxidoreductase N-terminal" evidence="3">
    <location>
        <begin position="1"/>
        <end position="119"/>
    </location>
</feature>
<accession>A0A4Y9TDN8</accession>
<dbReference type="Gene3D" id="3.30.360.10">
    <property type="entry name" value="Dihydrodipicolinate Reductase, domain 2"/>
    <property type="match status" value="1"/>
</dbReference>